<dbReference type="Proteomes" id="UP000649739">
    <property type="component" value="Unassembled WGS sequence"/>
</dbReference>
<gene>
    <name evidence="1" type="ORF">GCM10010123_33160</name>
</gene>
<dbReference type="EMBL" id="BMQB01000007">
    <property type="protein sequence ID" value="GGK00632.1"/>
    <property type="molecule type" value="Genomic_DNA"/>
</dbReference>
<evidence type="ECO:0000313" key="2">
    <source>
        <dbReference type="Proteomes" id="UP000649739"/>
    </source>
</evidence>
<name>A0A8J3B749_9ACTN</name>
<organism evidence="1 2">
    <name type="scientific">Pilimelia anulata</name>
    <dbReference type="NCBI Taxonomy" id="53371"/>
    <lineage>
        <taxon>Bacteria</taxon>
        <taxon>Bacillati</taxon>
        <taxon>Actinomycetota</taxon>
        <taxon>Actinomycetes</taxon>
        <taxon>Micromonosporales</taxon>
        <taxon>Micromonosporaceae</taxon>
        <taxon>Pilimelia</taxon>
    </lineage>
</organism>
<dbReference type="AlphaFoldDB" id="A0A8J3B749"/>
<proteinExistence type="predicted"/>
<comment type="caution">
    <text evidence="1">The sequence shown here is derived from an EMBL/GenBank/DDBJ whole genome shotgun (WGS) entry which is preliminary data.</text>
</comment>
<accession>A0A8J3B749</accession>
<reference evidence="1" key="1">
    <citation type="journal article" date="2014" name="Int. J. Syst. Evol. Microbiol.">
        <title>Complete genome sequence of Corynebacterium casei LMG S-19264T (=DSM 44701T), isolated from a smear-ripened cheese.</title>
        <authorList>
            <consortium name="US DOE Joint Genome Institute (JGI-PGF)"/>
            <person name="Walter F."/>
            <person name="Albersmeier A."/>
            <person name="Kalinowski J."/>
            <person name="Ruckert C."/>
        </authorList>
    </citation>
    <scope>NUCLEOTIDE SEQUENCE</scope>
    <source>
        <strain evidence="1">JCM 3090</strain>
    </source>
</reference>
<keyword evidence="2" id="KW-1185">Reference proteome</keyword>
<evidence type="ECO:0000313" key="1">
    <source>
        <dbReference type="EMBL" id="GGK00632.1"/>
    </source>
</evidence>
<protein>
    <submittedName>
        <fullName evidence="1">Uncharacterized protein</fullName>
    </submittedName>
</protein>
<sequence>MLGNDDLGHRVVVRARAGERAGRPLFRDHLGTLTDLSDTSLTVATAAGPVTVPLAAVHRAKRVPPRPDRPPRSPAPG</sequence>
<reference evidence="1" key="2">
    <citation type="submission" date="2020-09" db="EMBL/GenBank/DDBJ databases">
        <authorList>
            <person name="Sun Q."/>
            <person name="Ohkuma M."/>
        </authorList>
    </citation>
    <scope>NUCLEOTIDE SEQUENCE</scope>
    <source>
        <strain evidence="1">JCM 3090</strain>
    </source>
</reference>